<evidence type="ECO:0000256" key="4">
    <source>
        <dbReference type="SAM" id="Phobius"/>
    </source>
</evidence>
<keyword evidence="2 5" id="KW-0732">Signal</keyword>
<feature type="chain" id="PRO_5046263345" evidence="5">
    <location>
        <begin position="20"/>
        <end position="839"/>
    </location>
</feature>
<comment type="similarity">
    <text evidence="1">Belongs to the protein disulfide isomerase family.</text>
</comment>
<feature type="compositionally biased region" description="Basic and acidic residues" evidence="3">
    <location>
        <begin position="76"/>
        <end position="90"/>
    </location>
</feature>
<reference evidence="7 8" key="1">
    <citation type="submission" date="2024-01" db="EMBL/GenBank/DDBJ databases">
        <authorList>
            <consortium name="Genoscope - CEA"/>
            <person name="William W."/>
        </authorList>
    </citation>
    <scope>NUCLEOTIDE SEQUENCE [LARGE SCALE GENOMIC DNA]</scope>
    <source>
        <strain evidence="7 8">29B2s-10</strain>
    </source>
</reference>
<dbReference type="CDD" id="cd02961">
    <property type="entry name" value="PDI_a_family"/>
    <property type="match status" value="1"/>
</dbReference>
<dbReference type="PROSITE" id="PS51352">
    <property type="entry name" value="THIOREDOXIN_2"/>
    <property type="match status" value="1"/>
</dbReference>
<feature type="signal peptide" evidence="5">
    <location>
        <begin position="1"/>
        <end position="19"/>
    </location>
</feature>
<dbReference type="InterPro" id="IPR051063">
    <property type="entry name" value="PDI"/>
</dbReference>
<dbReference type="PANTHER" id="PTHR45672">
    <property type="entry name" value="PROTEIN DISULFIDE-ISOMERASE C17H9.14C-RELATED"/>
    <property type="match status" value="1"/>
</dbReference>
<feature type="compositionally biased region" description="Low complexity" evidence="3">
    <location>
        <begin position="39"/>
        <end position="49"/>
    </location>
</feature>
<proteinExistence type="inferred from homology"/>
<feature type="compositionally biased region" description="Low complexity" evidence="3">
    <location>
        <begin position="111"/>
        <end position="128"/>
    </location>
</feature>
<feature type="transmembrane region" description="Helical" evidence="4">
    <location>
        <begin position="797"/>
        <end position="814"/>
    </location>
</feature>
<feature type="domain" description="Thioredoxin" evidence="6">
    <location>
        <begin position="118"/>
        <end position="285"/>
    </location>
</feature>
<feature type="region of interest" description="Disordered" evidence="3">
    <location>
        <begin position="76"/>
        <end position="161"/>
    </location>
</feature>
<dbReference type="Proteomes" id="UP001497600">
    <property type="component" value="Chromosome E"/>
</dbReference>
<evidence type="ECO:0000256" key="3">
    <source>
        <dbReference type="SAM" id="MobiDB-lite"/>
    </source>
</evidence>
<keyword evidence="4" id="KW-1133">Transmembrane helix</keyword>
<dbReference type="InterPro" id="IPR013766">
    <property type="entry name" value="Thioredoxin_domain"/>
</dbReference>
<evidence type="ECO:0000256" key="1">
    <source>
        <dbReference type="ARBA" id="ARBA00006347"/>
    </source>
</evidence>
<dbReference type="EMBL" id="OZ004257">
    <property type="protein sequence ID" value="CAK7907982.1"/>
    <property type="molecule type" value="Genomic_DNA"/>
</dbReference>
<evidence type="ECO:0000313" key="7">
    <source>
        <dbReference type="EMBL" id="CAK7907982.1"/>
    </source>
</evidence>
<feature type="compositionally biased region" description="Gly residues" evidence="3">
    <location>
        <begin position="92"/>
        <end position="102"/>
    </location>
</feature>
<dbReference type="PROSITE" id="PS00194">
    <property type="entry name" value="THIOREDOXIN_1"/>
    <property type="match status" value="1"/>
</dbReference>
<feature type="region of interest" description="Disordered" evidence="3">
    <location>
        <begin position="25"/>
        <end position="52"/>
    </location>
</feature>
<organism evidence="7 8">
    <name type="scientific">[Candida] anglica</name>
    <dbReference type="NCBI Taxonomy" id="148631"/>
    <lineage>
        <taxon>Eukaryota</taxon>
        <taxon>Fungi</taxon>
        <taxon>Dikarya</taxon>
        <taxon>Ascomycota</taxon>
        <taxon>Saccharomycotina</taxon>
        <taxon>Pichiomycetes</taxon>
        <taxon>Debaryomycetaceae</taxon>
        <taxon>Kurtzmaniella</taxon>
    </lineage>
</organism>
<dbReference type="PANTHER" id="PTHR45672:SF3">
    <property type="entry name" value="THIOREDOXIN DOMAIN-CONTAINING PROTEIN 5"/>
    <property type="match status" value="1"/>
</dbReference>
<keyword evidence="4" id="KW-0812">Transmembrane</keyword>
<evidence type="ECO:0000259" key="6">
    <source>
        <dbReference type="PROSITE" id="PS51352"/>
    </source>
</evidence>
<evidence type="ECO:0000256" key="2">
    <source>
        <dbReference type="ARBA" id="ARBA00022729"/>
    </source>
</evidence>
<dbReference type="InterPro" id="IPR036249">
    <property type="entry name" value="Thioredoxin-like_sf"/>
</dbReference>
<evidence type="ECO:0000313" key="8">
    <source>
        <dbReference type="Proteomes" id="UP001497600"/>
    </source>
</evidence>
<dbReference type="Gene3D" id="3.40.30.10">
    <property type="entry name" value="Glutaredoxin"/>
    <property type="match status" value="2"/>
</dbReference>
<dbReference type="Pfam" id="PF00085">
    <property type="entry name" value="Thioredoxin"/>
    <property type="match status" value="1"/>
</dbReference>
<keyword evidence="4" id="KW-0472">Membrane</keyword>
<accession>A0ABP0ECR3</accession>
<gene>
    <name evidence="7" type="primary">EPS1</name>
    <name evidence="7" type="ORF">CAAN4_E07976</name>
</gene>
<keyword evidence="8" id="KW-1185">Reference proteome</keyword>
<sequence length="839" mass="95504">MKVSSVCVLLLPLVLQAAATPASVPKLNDLTKPDGTDVNGGESVGSSSNDMKVQLQDPLHKDGGEITNFEVATTVEDKEDRRTPDQKLMDGEGFGGIGGGGEVVPREAADPKAVPQAAPEAAPAAAVAAPPPTEERSGNDVIPEEEEEESTTNPNIEVAKKELPPSLTSDNFDKITSEKLSFVEFYSPYCGHCKMLAPIWEQTYVEFVEDMEKLNIQMRQVNCAENGNLCEREDISFYPNLLLYAPSRDKSGRIIPGKSKSVGSFPRSLTRTPENFKRYLKNAVAEYDNGAIDLPSSSVSLDVDTILDLVAGKADTPQFVAFFPSTESQWAETEKTGKNHFDTPCYDCLEEKRLWDKLSNQILSTVKAGHFHCQSNPKICEKLGYNALTTPQRGTSPKYAMFLPKSSGIIRMDYTGEVELSQMKNFAQRMFENYKYDLIGIRVLTDIMEARKVLPFEPLDSYYPLSNKVSLIYYHDEDSEEDRAILPYLLEYVSKSPFNMYLYQAKNKKFEEFINQQAKNLIEFINYDEKSLRKYDHALHLATTLTSKPTLLMFKDNTLFTPVYQNFAPEDMRNHEKIHDFVLKNQYPLYQELTPQLFSTYFNTKLEKQNNFNDKVVVSFIDSNDAKGTNNALYNISLIAHEYHYLKKEYYFNDLTNFRSLKKEAVDKLKENKAGSTQIQNRMKQRIPNYQNNDDVLFTFIDVATNKEFARKLGWEVSGREHQVGESIVVTKDDKFYWDQDIQGKRLTTDPYKIKPVLQYLLDPALVKEKVFMNRILVGSPYGDFLRFMDVVHQRGLFGYILFIAFLYTTFLGIRKLRRRRHGGYRKSDGLGILGGKSD</sequence>
<dbReference type="InterPro" id="IPR017937">
    <property type="entry name" value="Thioredoxin_CS"/>
</dbReference>
<dbReference type="SUPFAM" id="SSF52833">
    <property type="entry name" value="Thioredoxin-like"/>
    <property type="match status" value="1"/>
</dbReference>
<evidence type="ECO:0000256" key="5">
    <source>
        <dbReference type="SAM" id="SignalP"/>
    </source>
</evidence>
<name>A0ABP0ECR3_9ASCO</name>
<protein>
    <submittedName>
        <fullName evidence="7">ER-retained PMA1-suppressing protein 1</fullName>
    </submittedName>
</protein>